<gene>
    <name evidence="1" type="ORF">LY79DRAFT_532315</name>
</gene>
<keyword evidence="2" id="KW-1185">Reference proteome</keyword>
<accession>A0AAD8QCD5</accession>
<dbReference type="AlphaFoldDB" id="A0AAD8QCD5"/>
<dbReference type="GeneID" id="85440527"/>
<reference evidence="1" key="1">
    <citation type="submission" date="2021-06" db="EMBL/GenBank/DDBJ databases">
        <title>Comparative genomics, transcriptomics and evolutionary studies reveal genomic signatures of adaptation to plant cell wall in hemibiotrophic fungi.</title>
        <authorList>
            <consortium name="DOE Joint Genome Institute"/>
            <person name="Baroncelli R."/>
            <person name="Diaz J.F."/>
            <person name="Benocci T."/>
            <person name="Peng M."/>
            <person name="Battaglia E."/>
            <person name="Haridas S."/>
            <person name="Andreopoulos W."/>
            <person name="Labutti K."/>
            <person name="Pangilinan J."/>
            <person name="Floch G.L."/>
            <person name="Makela M.R."/>
            <person name="Henrissat B."/>
            <person name="Grigoriev I.V."/>
            <person name="Crouch J.A."/>
            <person name="De Vries R.P."/>
            <person name="Sukno S.A."/>
            <person name="Thon M.R."/>
        </authorList>
    </citation>
    <scope>NUCLEOTIDE SEQUENCE</scope>
    <source>
        <strain evidence="1">CBS 125086</strain>
    </source>
</reference>
<feature type="non-terminal residue" evidence="1">
    <location>
        <position position="100"/>
    </location>
</feature>
<dbReference type="Proteomes" id="UP001230504">
    <property type="component" value="Unassembled WGS sequence"/>
</dbReference>
<evidence type="ECO:0000313" key="1">
    <source>
        <dbReference type="EMBL" id="KAK1600030.1"/>
    </source>
</evidence>
<dbReference type="EMBL" id="JAHLJV010000001">
    <property type="protein sequence ID" value="KAK1600030.1"/>
    <property type="molecule type" value="Genomic_DNA"/>
</dbReference>
<sequence>MLRAILKVACRSASQRGKKRRKPTGRTWKDDAGWSNRMCVCVCVCIRLLPGDSVRSTLFLFSRHSWGFGIVSVIPPLPRRQNPVVLDNAVDCCVKRMRML</sequence>
<comment type="caution">
    <text evidence="1">The sequence shown here is derived from an EMBL/GenBank/DDBJ whole genome shotgun (WGS) entry which is preliminary data.</text>
</comment>
<dbReference type="RefSeq" id="XP_060420526.1">
    <property type="nucleotide sequence ID" value="XM_060556287.1"/>
</dbReference>
<protein>
    <submittedName>
        <fullName evidence="1">Uncharacterized protein</fullName>
    </submittedName>
</protein>
<organism evidence="1 2">
    <name type="scientific">Colletotrichum navitas</name>
    <dbReference type="NCBI Taxonomy" id="681940"/>
    <lineage>
        <taxon>Eukaryota</taxon>
        <taxon>Fungi</taxon>
        <taxon>Dikarya</taxon>
        <taxon>Ascomycota</taxon>
        <taxon>Pezizomycotina</taxon>
        <taxon>Sordariomycetes</taxon>
        <taxon>Hypocreomycetidae</taxon>
        <taxon>Glomerellales</taxon>
        <taxon>Glomerellaceae</taxon>
        <taxon>Colletotrichum</taxon>
        <taxon>Colletotrichum graminicola species complex</taxon>
    </lineage>
</organism>
<name>A0AAD8QCD5_9PEZI</name>
<evidence type="ECO:0000313" key="2">
    <source>
        <dbReference type="Proteomes" id="UP001230504"/>
    </source>
</evidence>
<proteinExistence type="predicted"/>